<comment type="function">
    <text evidence="1">May be a substrate-recognition component of a SCF-like ECS (Elongin-Cullin-SOCS-box protein) E3 ubiquitin-protein ligase complex which mediates the ubiquitination and subsequent proteasomal degradation of target proteins.</text>
</comment>
<organism evidence="10 11">
    <name type="scientific">Canis lupus familiaris</name>
    <name type="common">Dog</name>
    <name type="synonym">Canis familiaris</name>
    <dbReference type="NCBI Taxonomy" id="9615"/>
    <lineage>
        <taxon>Eukaryota</taxon>
        <taxon>Metazoa</taxon>
        <taxon>Chordata</taxon>
        <taxon>Craniata</taxon>
        <taxon>Vertebrata</taxon>
        <taxon>Euteleostomi</taxon>
        <taxon>Mammalia</taxon>
        <taxon>Eutheria</taxon>
        <taxon>Laurasiatheria</taxon>
        <taxon>Carnivora</taxon>
        <taxon>Caniformia</taxon>
        <taxon>Canidae</taxon>
        <taxon>Canis</taxon>
    </lineage>
</organism>
<dbReference type="PROSITE" id="PS50088">
    <property type="entry name" value="ANK_REPEAT"/>
    <property type="match status" value="8"/>
</dbReference>
<feature type="repeat" description="ANK" evidence="8">
    <location>
        <begin position="342"/>
        <end position="374"/>
    </location>
</feature>
<dbReference type="FunFam" id="1.10.750.20:FF:000001">
    <property type="entry name" value="Ankyrin repeat and SOCS box containing 1"/>
    <property type="match status" value="1"/>
</dbReference>
<dbReference type="SUPFAM" id="SSF48403">
    <property type="entry name" value="Ankyrin repeat"/>
    <property type="match status" value="1"/>
</dbReference>
<evidence type="ECO:0000259" key="9">
    <source>
        <dbReference type="PROSITE" id="PS50225"/>
    </source>
</evidence>
<dbReference type="InterPro" id="IPR036036">
    <property type="entry name" value="SOCS_box-like_dom_sf"/>
</dbReference>
<dbReference type="SMART" id="SM00248">
    <property type="entry name" value="ANK"/>
    <property type="match status" value="10"/>
</dbReference>
<evidence type="ECO:0000256" key="4">
    <source>
        <dbReference type="ARBA" id="ARBA00022737"/>
    </source>
</evidence>
<feature type="repeat" description="ANK" evidence="8">
    <location>
        <begin position="384"/>
        <end position="416"/>
    </location>
</feature>
<dbReference type="Gene3D" id="1.10.750.20">
    <property type="entry name" value="SOCS box"/>
    <property type="match status" value="1"/>
</dbReference>
<dbReference type="SUPFAM" id="SSF158235">
    <property type="entry name" value="SOCS box-like"/>
    <property type="match status" value="1"/>
</dbReference>
<dbReference type="GO" id="GO:0035556">
    <property type="term" value="P:intracellular signal transduction"/>
    <property type="evidence" value="ECO:0007669"/>
    <property type="project" value="InterPro"/>
</dbReference>
<keyword evidence="6 8" id="KW-0040">ANK repeat</keyword>
<dbReference type="Ensembl" id="ENSCAFT00040018938.1">
    <property type="protein sequence ID" value="ENSCAFP00040016424.1"/>
    <property type="gene ID" value="ENSCAFG00040010234.1"/>
</dbReference>
<dbReference type="SMART" id="SM00969">
    <property type="entry name" value="SOCS_box"/>
    <property type="match status" value="1"/>
</dbReference>
<evidence type="ECO:0000256" key="8">
    <source>
        <dbReference type="PROSITE-ProRule" id="PRU00023"/>
    </source>
</evidence>
<evidence type="ECO:0000256" key="1">
    <source>
        <dbReference type="ARBA" id="ARBA00003062"/>
    </source>
</evidence>
<feature type="repeat" description="ANK" evidence="8">
    <location>
        <begin position="244"/>
        <end position="276"/>
    </location>
</feature>
<feature type="repeat" description="ANK" evidence="8">
    <location>
        <begin position="414"/>
        <end position="442"/>
    </location>
</feature>
<sequence length="680" mass="76562">MHFSPSFGIFHINCMYCSMSFADNKKLPLSKLYPVMDTNDDPDDDHLTSYDIQLSIQESIEASKSVFYSERFAPLSDQNRKLVEAIKQGHILELQEYVKYKYALDEADEKGWFPLHEAVVQPIQQILEIVLDASYQTLWEFKTSDGETPLTLAVKAGLVENVRTLLEKGVWPNTKNDKGETPLLIAVKNGSYDMVFTLLKHNTSLDQPCMKRWSAMHEAAKLGRKDIIALLLNHGGNVHLRDGFGVTPLGVAAEHGHCDVLEHLIHRGGDVFALADDGASVLFEAAGGGNPDCISLLLEYGGSGNVPNRAGHLPIHRAAYEGHYLALKYLIPVTSKNAIQKSGLTPIHSAADGQNVQCLELLIENGFDVNTLLADHISESYDDERKTALYFAVSNNDIQCTEVLLAAGADPNLDPLNCLLVAVRANNHEIVRLLLSHGANVNCYFMHVNDTRFPSAIQYALNDEVMLRLLLNNGYRVEMCFDCMHGNIFGNSFVWSEIEEEVLPGWTSCVIKDNPFCEFITVPWMKHLVGSVIRVLIDYMDYIPLCAKLKSALEVQREWPEIRQILGLGKLSKICLIENPCSLKHLCRLKIRRLMGLQRLCQPASMEKLHLPPTIQRYILFKEYDLYGQELNLPFPHQQIEDNLNKKGTHEMSKNAIMKYKHFCVQLGLFIGWRPNSGDD</sequence>
<feature type="repeat" description="ANK" evidence="8">
    <location>
        <begin position="277"/>
        <end position="309"/>
    </location>
</feature>
<evidence type="ECO:0000256" key="7">
    <source>
        <dbReference type="ARBA" id="ARBA00067429"/>
    </source>
</evidence>
<protein>
    <recommendedName>
        <fullName evidence="7">Ankyrin repeat and SOCS box protein 15</fullName>
    </recommendedName>
</protein>
<evidence type="ECO:0000256" key="6">
    <source>
        <dbReference type="ARBA" id="ARBA00023043"/>
    </source>
</evidence>
<dbReference type="PROSITE" id="PS50225">
    <property type="entry name" value="SOCS"/>
    <property type="match status" value="1"/>
</dbReference>
<dbReference type="Pfam" id="PF00023">
    <property type="entry name" value="Ank"/>
    <property type="match status" value="1"/>
</dbReference>
<dbReference type="UniPathway" id="UPA00143"/>
<evidence type="ECO:0000313" key="11">
    <source>
        <dbReference type="Proteomes" id="UP000694542"/>
    </source>
</evidence>
<proteinExistence type="inferred from homology"/>
<comment type="pathway">
    <text evidence="2">Protein modification; protein ubiquitination.</text>
</comment>
<dbReference type="PANTHER" id="PTHR24198:SF187">
    <property type="entry name" value="ANKYRIN REPEAT AND SOCS BOX CONTAINING 15"/>
    <property type="match status" value="1"/>
</dbReference>
<feature type="domain" description="SOCS box" evidence="9">
    <location>
        <begin position="579"/>
        <end position="625"/>
    </location>
</feature>
<dbReference type="PROSITE" id="PS50297">
    <property type="entry name" value="ANK_REP_REGION"/>
    <property type="match status" value="7"/>
</dbReference>
<name>A0A8C0S5T1_CANLF</name>
<dbReference type="Pfam" id="PF12796">
    <property type="entry name" value="Ank_2"/>
    <property type="match status" value="3"/>
</dbReference>
<keyword evidence="5" id="KW-0833">Ubl conjugation pathway</keyword>
<dbReference type="FunFam" id="1.25.40.20:FF:000310">
    <property type="entry name" value="Ankyrin repeat and SOCS box containing 15"/>
    <property type="match status" value="1"/>
</dbReference>
<keyword evidence="4" id="KW-0677">Repeat</keyword>
<dbReference type="FunFam" id="1.25.40.20:FF:000460">
    <property type="entry name" value="Ankyrin repeat and SOCS box containing 15"/>
    <property type="match status" value="1"/>
</dbReference>
<feature type="repeat" description="ANK" evidence="8">
    <location>
        <begin position="145"/>
        <end position="177"/>
    </location>
</feature>
<accession>A0A8C0S5T1</accession>
<dbReference type="InterPro" id="IPR002110">
    <property type="entry name" value="Ankyrin_rpt"/>
</dbReference>
<evidence type="ECO:0000256" key="2">
    <source>
        <dbReference type="ARBA" id="ARBA00004906"/>
    </source>
</evidence>
<evidence type="ECO:0000313" key="10">
    <source>
        <dbReference type="Ensembl" id="ENSCAFP00040016424.1"/>
    </source>
</evidence>
<reference evidence="10" key="1">
    <citation type="submission" date="2018-10" db="EMBL/GenBank/DDBJ databases">
        <title>De novo assembly of a Great Dane genome.</title>
        <authorList>
            <person name="Kidd J.M."/>
            <person name="Pendleton A.L."/>
            <person name="Shen F."/>
            <person name="Emery S."/>
        </authorList>
    </citation>
    <scope>NUCLEOTIDE SEQUENCE [LARGE SCALE GENOMIC DNA]</scope>
    <source>
        <strain evidence="10">Great Dane</strain>
    </source>
</reference>
<dbReference type="InterPro" id="IPR036770">
    <property type="entry name" value="Ankyrin_rpt-contain_sf"/>
</dbReference>
<dbReference type="GO" id="GO:0016567">
    <property type="term" value="P:protein ubiquitination"/>
    <property type="evidence" value="ECO:0007669"/>
    <property type="project" value="UniProtKB-UniPathway"/>
</dbReference>
<dbReference type="Proteomes" id="UP000694542">
    <property type="component" value="Chromosome 14"/>
</dbReference>
<feature type="repeat" description="ANK" evidence="8">
    <location>
        <begin position="211"/>
        <end position="243"/>
    </location>
</feature>
<dbReference type="PRINTS" id="PR01415">
    <property type="entry name" value="ANKYRIN"/>
</dbReference>
<dbReference type="PANTHER" id="PTHR24198">
    <property type="entry name" value="ANKYRIN REPEAT AND PROTEIN KINASE DOMAIN-CONTAINING PROTEIN"/>
    <property type="match status" value="1"/>
</dbReference>
<dbReference type="InterPro" id="IPR001496">
    <property type="entry name" value="SOCS_box"/>
</dbReference>
<dbReference type="Pfam" id="PF07525">
    <property type="entry name" value="SOCS_box"/>
    <property type="match status" value="1"/>
</dbReference>
<dbReference type="AlphaFoldDB" id="A0A8C0S5T1"/>
<comment type="similarity">
    <text evidence="3">Belongs to the ankyrin SOCS box (ASB) family.</text>
</comment>
<reference evidence="10" key="2">
    <citation type="submission" date="2025-08" db="UniProtKB">
        <authorList>
            <consortium name="Ensembl"/>
        </authorList>
    </citation>
    <scope>IDENTIFICATION</scope>
</reference>
<evidence type="ECO:0000256" key="5">
    <source>
        <dbReference type="ARBA" id="ARBA00022786"/>
    </source>
</evidence>
<feature type="repeat" description="ANK" evidence="8">
    <location>
        <begin position="178"/>
        <end position="206"/>
    </location>
</feature>
<evidence type="ECO:0000256" key="3">
    <source>
        <dbReference type="ARBA" id="ARBA00005949"/>
    </source>
</evidence>
<dbReference type="Gene3D" id="1.25.40.20">
    <property type="entry name" value="Ankyrin repeat-containing domain"/>
    <property type="match status" value="3"/>
</dbReference>